<dbReference type="Proteomes" id="UP001346149">
    <property type="component" value="Unassembled WGS sequence"/>
</dbReference>
<keyword evidence="2" id="KW-1185">Reference proteome</keyword>
<protein>
    <submittedName>
        <fullName evidence="1">Uncharacterized protein</fullName>
    </submittedName>
</protein>
<evidence type="ECO:0000313" key="2">
    <source>
        <dbReference type="Proteomes" id="UP001346149"/>
    </source>
</evidence>
<sequence>MDPPGITAGVGVLVPKVVGDLDQVQLTPLVLDLSGDLAMASASASAQALGQDLVLGLDMGPLEVPVGLMAEVTALGLDPAALKVAILQVEEPLQAPTEGSCLRRTRETGPTVGDHTHLLLANYCCYITTNNLVCFDDCSTRSY</sequence>
<proteinExistence type="predicted"/>
<gene>
    <name evidence="1" type="ORF">SAY86_004984</name>
</gene>
<reference evidence="1 2" key="1">
    <citation type="journal article" date="2023" name="Hortic Res">
        <title>Pangenome of water caltrop reveals structural variations and asymmetric subgenome divergence after allopolyploidization.</title>
        <authorList>
            <person name="Zhang X."/>
            <person name="Chen Y."/>
            <person name="Wang L."/>
            <person name="Yuan Y."/>
            <person name="Fang M."/>
            <person name="Shi L."/>
            <person name="Lu R."/>
            <person name="Comes H.P."/>
            <person name="Ma Y."/>
            <person name="Chen Y."/>
            <person name="Huang G."/>
            <person name="Zhou Y."/>
            <person name="Zheng Z."/>
            <person name="Qiu Y."/>
        </authorList>
    </citation>
    <scope>NUCLEOTIDE SEQUENCE [LARGE SCALE GENOMIC DNA]</scope>
    <source>
        <strain evidence="1">F231</strain>
    </source>
</reference>
<comment type="caution">
    <text evidence="1">The sequence shown here is derived from an EMBL/GenBank/DDBJ whole genome shotgun (WGS) entry which is preliminary data.</text>
</comment>
<organism evidence="1 2">
    <name type="scientific">Trapa natans</name>
    <name type="common">Water chestnut</name>
    <dbReference type="NCBI Taxonomy" id="22666"/>
    <lineage>
        <taxon>Eukaryota</taxon>
        <taxon>Viridiplantae</taxon>
        <taxon>Streptophyta</taxon>
        <taxon>Embryophyta</taxon>
        <taxon>Tracheophyta</taxon>
        <taxon>Spermatophyta</taxon>
        <taxon>Magnoliopsida</taxon>
        <taxon>eudicotyledons</taxon>
        <taxon>Gunneridae</taxon>
        <taxon>Pentapetalae</taxon>
        <taxon>rosids</taxon>
        <taxon>malvids</taxon>
        <taxon>Myrtales</taxon>
        <taxon>Lythraceae</taxon>
        <taxon>Trapa</taxon>
    </lineage>
</organism>
<dbReference type="AlphaFoldDB" id="A0AAN7QSX2"/>
<evidence type="ECO:0000313" key="1">
    <source>
        <dbReference type="EMBL" id="KAK4776296.1"/>
    </source>
</evidence>
<dbReference type="EMBL" id="JAXQNO010000018">
    <property type="protein sequence ID" value="KAK4776296.1"/>
    <property type="molecule type" value="Genomic_DNA"/>
</dbReference>
<name>A0AAN7QSX2_TRANT</name>
<accession>A0AAN7QSX2</accession>